<dbReference type="PANTHER" id="PTHR23502:SF132">
    <property type="entry name" value="POLYAMINE TRANSPORTER 2-RELATED"/>
    <property type="match status" value="1"/>
</dbReference>
<evidence type="ECO:0000313" key="9">
    <source>
        <dbReference type="Proteomes" id="UP001304243"/>
    </source>
</evidence>
<gene>
    <name evidence="8" type="ORF">ATC70_000408</name>
</gene>
<keyword evidence="5 6" id="KW-0472">Membrane</keyword>
<dbReference type="PANTHER" id="PTHR23502">
    <property type="entry name" value="MAJOR FACILITATOR SUPERFAMILY"/>
    <property type="match status" value="1"/>
</dbReference>
<dbReference type="GO" id="GO:0022857">
    <property type="term" value="F:transmembrane transporter activity"/>
    <property type="evidence" value="ECO:0007669"/>
    <property type="project" value="InterPro"/>
</dbReference>
<dbReference type="GeneID" id="89944110"/>
<organism evidence="8 9">
    <name type="scientific">Mucor velutinosus</name>
    <dbReference type="NCBI Taxonomy" id="708070"/>
    <lineage>
        <taxon>Eukaryota</taxon>
        <taxon>Fungi</taxon>
        <taxon>Fungi incertae sedis</taxon>
        <taxon>Mucoromycota</taxon>
        <taxon>Mucoromycotina</taxon>
        <taxon>Mucoromycetes</taxon>
        <taxon>Mucorales</taxon>
        <taxon>Mucorineae</taxon>
        <taxon>Mucoraceae</taxon>
        <taxon>Mucor</taxon>
    </lineage>
</organism>
<dbReference type="AlphaFoldDB" id="A0AAN7DI78"/>
<comment type="subcellular location">
    <subcellularLocation>
        <location evidence="1">Membrane</location>
        <topology evidence="1">Multi-pass membrane protein</topology>
    </subcellularLocation>
</comment>
<dbReference type="Pfam" id="PF07690">
    <property type="entry name" value="MFS_1"/>
    <property type="match status" value="1"/>
</dbReference>
<reference evidence="8 9" key="1">
    <citation type="submission" date="2022-11" db="EMBL/GenBank/DDBJ databases">
        <title>Mucor velutinosus strain NIH1002 WGS.</title>
        <authorList>
            <person name="Subramanian P."/>
            <person name="Mullikin J.C."/>
            <person name="Segre J.A."/>
            <person name="Zelazny A.M."/>
        </authorList>
    </citation>
    <scope>NUCLEOTIDE SEQUENCE [LARGE SCALE GENOMIC DNA]</scope>
    <source>
        <strain evidence="8 9">NIH1002</strain>
    </source>
</reference>
<evidence type="ECO:0000256" key="6">
    <source>
        <dbReference type="SAM" id="Phobius"/>
    </source>
</evidence>
<feature type="transmembrane region" description="Helical" evidence="6">
    <location>
        <begin position="469"/>
        <end position="492"/>
    </location>
</feature>
<keyword evidence="2" id="KW-0813">Transport</keyword>
<feature type="transmembrane region" description="Helical" evidence="6">
    <location>
        <begin position="427"/>
        <end position="448"/>
    </location>
</feature>
<evidence type="ECO:0000256" key="1">
    <source>
        <dbReference type="ARBA" id="ARBA00004141"/>
    </source>
</evidence>
<comment type="caution">
    <text evidence="8">The sequence shown here is derived from an EMBL/GenBank/DDBJ whole genome shotgun (WGS) entry which is preliminary data.</text>
</comment>
<dbReference type="PROSITE" id="PS50850">
    <property type="entry name" value="MFS"/>
    <property type="match status" value="1"/>
</dbReference>
<evidence type="ECO:0000313" key="8">
    <source>
        <dbReference type="EMBL" id="KAK4517079.1"/>
    </source>
</evidence>
<evidence type="ECO:0000256" key="5">
    <source>
        <dbReference type="ARBA" id="ARBA00023136"/>
    </source>
</evidence>
<dbReference type="RefSeq" id="XP_064683745.1">
    <property type="nucleotide sequence ID" value="XM_064819825.1"/>
</dbReference>
<name>A0AAN7DI78_9FUNG</name>
<accession>A0AAN7DI78</accession>
<dbReference type="InterPro" id="IPR011701">
    <property type="entry name" value="MFS"/>
</dbReference>
<evidence type="ECO:0000259" key="7">
    <source>
        <dbReference type="PROSITE" id="PS50850"/>
    </source>
</evidence>
<keyword evidence="3 6" id="KW-0812">Transmembrane</keyword>
<evidence type="ECO:0000256" key="4">
    <source>
        <dbReference type="ARBA" id="ARBA00022989"/>
    </source>
</evidence>
<dbReference type="EMBL" id="JASEJX010000013">
    <property type="protein sequence ID" value="KAK4517079.1"/>
    <property type="molecule type" value="Genomic_DNA"/>
</dbReference>
<feature type="transmembrane region" description="Helical" evidence="6">
    <location>
        <begin position="176"/>
        <end position="192"/>
    </location>
</feature>
<feature type="transmembrane region" description="Helical" evidence="6">
    <location>
        <begin position="204"/>
        <end position="224"/>
    </location>
</feature>
<protein>
    <recommendedName>
        <fullName evidence="7">Major facilitator superfamily (MFS) profile domain-containing protein</fullName>
    </recommendedName>
</protein>
<dbReference type="InterPro" id="IPR020846">
    <property type="entry name" value="MFS_dom"/>
</dbReference>
<dbReference type="Proteomes" id="UP001304243">
    <property type="component" value="Unassembled WGS sequence"/>
</dbReference>
<feature type="transmembrane region" description="Helical" evidence="6">
    <location>
        <begin position="498"/>
        <end position="524"/>
    </location>
</feature>
<feature type="transmembrane region" description="Helical" evidence="6">
    <location>
        <begin position="387"/>
        <end position="407"/>
    </location>
</feature>
<dbReference type="Gene3D" id="1.20.1720.10">
    <property type="entry name" value="Multidrug resistance protein D"/>
    <property type="match status" value="2"/>
</dbReference>
<feature type="transmembrane region" description="Helical" evidence="6">
    <location>
        <begin position="264"/>
        <end position="288"/>
    </location>
</feature>
<feature type="transmembrane region" description="Helical" evidence="6">
    <location>
        <begin position="137"/>
        <end position="156"/>
    </location>
</feature>
<keyword evidence="9" id="KW-1185">Reference proteome</keyword>
<evidence type="ECO:0000256" key="3">
    <source>
        <dbReference type="ARBA" id="ARBA00022692"/>
    </source>
</evidence>
<dbReference type="InterPro" id="IPR036259">
    <property type="entry name" value="MFS_trans_sf"/>
</dbReference>
<proteinExistence type="predicted"/>
<dbReference type="GO" id="GO:0005886">
    <property type="term" value="C:plasma membrane"/>
    <property type="evidence" value="ECO:0007669"/>
    <property type="project" value="TreeGrafter"/>
</dbReference>
<sequence length="600" mass="65056">MNKLRSVFHEEKTAVEYEDVALEPINSADSQQHQKQPPASTGAPHHTVIVTPNPSILSIPIDEHGNMRKSLLLKNAFLIGSPYDDSSTTGDGGGESRQHVSSACCHGQVMHYMKTKMAFKAQVADDPRLFLPSKKRLILAALALGASLNGFCSTVYFPGIPDIKADLNASDMEMTLVSSLFILFGGIGPIFWASMSDYYYIRRFLYLIALLIFIAASIGCALANSASVLIVLRCIQSIGTSVTMSVGAGTVADCWQMTERGSAFSFLFIGQFIGPLIGPIIGGGIATASGWRSVFWVCTGYGVSLFVFFFLFFPETYRLDHHWNQRFAELPSQTTLPVVAMATDENAFSQLDLPPLIATTSRTLTIVTTATHQQGFNPFKSFVMLKYTFVCFVAIEIGFCFGTMFTLETLIPDLYFINYGFDSWQTGLSFIGAGLGNVIGSIVSGRLSDYLLIRSSKQRGGISKAEDRLTLNAWPGGFILIPMGALLFGWSIMAGFSVWPAIIGFSILCFGMSQVYTAGSAYLVDSIPGKGASVTAACNFFRMTMAAILSFVSPIMGSALSIGYVCILLASLNVLGMSLLVLIKLKGIHMRRQAGFAQAK</sequence>
<keyword evidence="4 6" id="KW-1133">Transmembrane helix</keyword>
<feature type="transmembrane region" description="Helical" evidence="6">
    <location>
        <begin position="536"/>
        <end position="556"/>
    </location>
</feature>
<dbReference type="SUPFAM" id="SSF103473">
    <property type="entry name" value="MFS general substrate transporter"/>
    <property type="match status" value="1"/>
</dbReference>
<feature type="transmembrane region" description="Helical" evidence="6">
    <location>
        <begin position="294"/>
        <end position="313"/>
    </location>
</feature>
<feature type="domain" description="Major facilitator superfamily (MFS) profile" evidence="7">
    <location>
        <begin position="138"/>
        <end position="588"/>
    </location>
</feature>
<evidence type="ECO:0000256" key="2">
    <source>
        <dbReference type="ARBA" id="ARBA00022448"/>
    </source>
</evidence>
<feature type="transmembrane region" description="Helical" evidence="6">
    <location>
        <begin position="230"/>
        <end position="252"/>
    </location>
</feature>
<feature type="transmembrane region" description="Helical" evidence="6">
    <location>
        <begin position="562"/>
        <end position="583"/>
    </location>
</feature>